<dbReference type="GO" id="GO:0016301">
    <property type="term" value="F:kinase activity"/>
    <property type="evidence" value="ECO:0007669"/>
    <property type="project" value="UniProtKB-KW"/>
</dbReference>
<evidence type="ECO:0000259" key="4">
    <source>
        <dbReference type="PROSITE" id="PS50112"/>
    </source>
</evidence>
<dbReference type="NCBIfam" id="TIGR00229">
    <property type="entry name" value="sensory_box"/>
    <property type="match status" value="2"/>
</dbReference>
<dbReference type="SMART" id="SM00052">
    <property type="entry name" value="EAL"/>
    <property type="match status" value="1"/>
</dbReference>
<dbReference type="SUPFAM" id="SSF55781">
    <property type="entry name" value="GAF domain-like"/>
    <property type="match status" value="1"/>
</dbReference>
<keyword evidence="3" id="KW-0808">Transferase</keyword>
<keyword evidence="2" id="KW-0973">c-di-GMP</keyword>
<dbReference type="RefSeq" id="WP_090227241.1">
    <property type="nucleotide sequence ID" value="NZ_FNNU01000002.1"/>
</dbReference>
<feature type="domain" description="PAS" evidence="4">
    <location>
        <begin position="12"/>
        <end position="51"/>
    </location>
</feature>
<dbReference type="Pfam" id="PF00989">
    <property type="entry name" value="PAS"/>
    <property type="match status" value="1"/>
</dbReference>
<dbReference type="Pfam" id="PF13185">
    <property type="entry name" value="GAF_2"/>
    <property type="match status" value="1"/>
</dbReference>
<dbReference type="Gene3D" id="3.30.450.20">
    <property type="entry name" value="PAS domain"/>
    <property type="match status" value="2"/>
</dbReference>
<feature type="domain" description="EAL" evidence="6">
    <location>
        <begin position="577"/>
        <end position="831"/>
    </location>
</feature>
<dbReference type="OrthoDB" id="9804951at2"/>
<dbReference type="STRING" id="1007099.SAMN05216287_2001"/>
<dbReference type="PROSITE" id="PS50113">
    <property type="entry name" value="PAC"/>
    <property type="match status" value="1"/>
</dbReference>
<name>A0A1H2XT47_9PSED</name>
<dbReference type="SMART" id="SM00065">
    <property type="entry name" value="GAF"/>
    <property type="match status" value="1"/>
</dbReference>
<dbReference type="InterPro" id="IPR043128">
    <property type="entry name" value="Rev_trsase/Diguanyl_cyclase"/>
</dbReference>
<dbReference type="EC" id="3.1.4.52" evidence="1"/>
<dbReference type="EMBL" id="FNNU01000002">
    <property type="protein sequence ID" value="SDW95509.1"/>
    <property type="molecule type" value="Genomic_DNA"/>
</dbReference>
<gene>
    <name evidence="8" type="ORF">SAMN05216287_2001</name>
</gene>
<dbReference type="InterPro" id="IPR052155">
    <property type="entry name" value="Biofilm_reg_signaling"/>
</dbReference>
<dbReference type="Gene3D" id="3.30.70.270">
    <property type="match status" value="1"/>
</dbReference>
<dbReference type="CDD" id="cd01949">
    <property type="entry name" value="GGDEF"/>
    <property type="match status" value="1"/>
</dbReference>
<dbReference type="Pfam" id="PF08448">
    <property type="entry name" value="PAS_4"/>
    <property type="match status" value="1"/>
</dbReference>
<dbReference type="SMART" id="SM00086">
    <property type="entry name" value="PAC"/>
    <property type="match status" value="2"/>
</dbReference>
<dbReference type="InterPro" id="IPR029016">
    <property type="entry name" value="GAF-like_dom_sf"/>
</dbReference>
<proteinExistence type="predicted"/>
<feature type="domain" description="PAS" evidence="4">
    <location>
        <begin position="118"/>
        <end position="188"/>
    </location>
</feature>
<dbReference type="CDD" id="cd01948">
    <property type="entry name" value="EAL"/>
    <property type="match status" value="1"/>
</dbReference>
<evidence type="ECO:0000313" key="8">
    <source>
        <dbReference type="EMBL" id="SDW95509.1"/>
    </source>
</evidence>
<accession>A0A1H2XT47</accession>
<dbReference type="Gene3D" id="3.20.20.450">
    <property type="entry name" value="EAL domain"/>
    <property type="match status" value="1"/>
</dbReference>
<dbReference type="PROSITE" id="PS50887">
    <property type="entry name" value="GGDEF"/>
    <property type="match status" value="1"/>
</dbReference>
<evidence type="ECO:0000256" key="2">
    <source>
        <dbReference type="ARBA" id="ARBA00022636"/>
    </source>
</evidence>
<dbReference type="InterPro" id="IPR000014">
    <property type="entry name" value="PAS"/>
</dbReference>
<dbReference type="InterPro" id="IPR035965">
    <property type="entry name" value="PAS-like_dom_sf"/>
</dbReference>
<dbReference type="SUPFAM" id="SSF141868">
    <property type="entry name" value="EAL domain-like"/>
    <property type="match status" value="1"/>
</dbReference>
<dbReference type="InterPro" id="IPR013767">
    <property type="entry name" value="PAS_fold"/>
</dbReference>
<dbReference type="SUPFAM" id="SSF55785">
    <property type="entry name" value="PYP-like sensor domain (PAS domain)"/>
    <property type="match status" value="2"/>
</dbReference>
<dbReference type="SUPFAM" id="SSF55073">
    <property type="entry name" value="Nucleotide cyclase"/>
    <property type="match status" value="1"/>
</dbReference>
<dbReference type="Pfam" id="PF00563">
    <property type="entry name" value="EAL"/>
    <property type="match status" value="1"/>
</dbReference>
<dbReference type="InterPro" id="IPR000700">
    <property type="entry name" value="PAS-assoc_C"/>
</dbReference>
<feature type="domain" description="PAC" evidence="5">
    <location>
        <begin position="191"/>
        <end position="243"/>
    </location>
</feature>
<evidence type="ECO:0000259" key="5">
    <source>
        <dbReference type="PROSITE" id="PS50113"/>
    </source>
</evidence>
<dbReference type="GO" id="GO:0006355">
    <property type="term" value="P:regulation of DNA-templated transcription"/>
    <property type="evidence" value="ECO:0007669"/>
    <property type="project" value="InterPro"/>
</dbReference>
<evidence type="ECO:0000256" key="3">
    <source>
        <dbReference type="ARBA" id="ARBA00022777"/>
    </source>
</evidence>
<dbReference type="Gene3D" id="3.30.450.40">
    <property type="match status" value="1"/>
</dbReference>
<dbReference type="PANTHER" id="PTHR44757">
    <property type="entry name" value="DIGUANYLATE CYCLASE DGCP"/>
    <property type="match status" value="1"/>
</dbReference>
<dbReference type="InterPro" id="IPR003018">
    <property type="entry name" value="GAF"/>
</dbReference>
<dbReference type="SMART" id="SM00267">
    <property type="entry name" value="GGDEF"/>
    <property type="match status" value="1"/>
</dbReference>
<dbReference type="Pfam" id="PF00990">
    <property type="entry name" value="GGDEF"/>
    <property type="match status" value="1"/>
</dbReference>
<dbReference type="PROSITE" id="PS50112">
    <property type="entry name" value="PAS"/>
    <property type="match status" value="2"/>
</dbReference>
<evidence type="ECO:0000259" key="7">
    <source>
        <dbReference type="PROSITE" id="PS50887"/>
    </source>
</evidence>
<dbReference type="InterPro" id="IPR013656">
    <property type="entry name" value="PAS_4"/>
</dbReference>
<dbReference type="PIRSF" id="PIRSF005925">
    <property type="entry name" value="Dos"/>
    <property type="match status" value="1"/>
</dbReference>
<dbReference type="PANTHER" id="PTHR44757:SF2">
    <property type="entry name" value="BIOFILM ARCHITECTURE MAINTENANCE PROTEIN MBAA"/>
    <property type="match status" value="1"/>
</dbReference>
<dbReference type="Proteomes" id="UP000243778">
    <property type="component" value="Unassembled WGS sequence"/>
</dbReference>
<reference evidence="9" key="1">
    <citation type="submission" date="2016-10" db="EMBL/GenBank/DDBJ databases">
        <authorList>
            <person name="Varghese N."/>
            <person name="Submissions S."/>
        </authorList>
    </citation>
    <scope>NUCLEOTIDE SEQUENCE [LARGE SCALE GENOMIC DNA]</scope>
    <source>
        <strain evidence="9">NRRL B-59562</strain>
    </source>
</reference>
<dbReference type="InterPro" id="IPR029787">
    <property type="entry name" value="Nucleotide_cyclase"/>
</dbReference>
<organism evidence="8 9">
    <name type="scientific">Pseudomonas kuykendallii</name>
    <dbReference type="NCBI Taxonomy" id="1007099"/>
    <lineage>
        <taxon>Bacteria</taxon>
        <taxon>Pseudomonadati</taxon>
        <taxon>Pseudomonadota</taxon>
        <taxon>Gammaproteobacteria</taxon>
        <taxon>Pseudomonadales</taxon>
        <taxon>Pseudomonadaceae</taxon>
        <taxon>Pseudomonas</taxon>
    </lineage>
</organism>
<dbReference type="AlphaFoldDB" id="A0A1H2XT47"/>
<dbReference type="FunFam" id="3.20.20.450:FF:000001">
    <property type="entry name" value="Cyclic di-GMP phosphodiesterase yahA"/>
    <property type="match status" value="1"/>
</dbReference>
<feature type="domain" description="GGDEF" evidence="7">
    <location>
        <begin position="436"/>
        <end position="568"/>
    </location>
</feature>
<dbReference type="SMART" id="SM00091">
    <property type="entry name" value="PAS"/>
    <property type="match status" value="2"/>
</dbReference>
<dbReference type="CDD" id="cd00130">
    <property type="entry name" value="PAS"/>
    <property type="match status" value="2"/>
</dbReference>
<dbReference type="InterPro" id="IPR001633">
    <property type="entry name" value="EAL_dom"/>
</dbReference>
<dbReference type="InterPro" id="IPR000160">
    <property type="entry name" value="GGDEF_dom"/>
</dbReference>
<dbReference type="InterPro" id="IPR001610">
    <property type="entry name" value="PAC"/>
</dbReference>
<keyword evidence="3" id="KW-0418">Kinase</keyword>
<dbReference type="InterPro" id="IPR035919">
    <property type="entry name" value="EAL_sf"/>
</dbReference>
<sequence length="832" mass="91763">MTDRHLGEVRTQTLERCPDAVLTVDAEGCIVMFNAAAEQLWGRPRETVLGRPVSGLLPHLLQRRAEGSAPLTQDVLIERHDGSRRWGSMNCAHLEIAENVFYTAFIRDITEQRREVERTHLLSLAADRTDSAVIITDGQWRILYVNNGFSALFGYSQAESLGRTPAPLIATHQLQTMIEALRERLSSGLSYHAEELVHDRHGQRIWCSVTSNPVFDENGRLINSVSLLTDITDSKIHQVLQHQVLEAMVREVPLGELMALVCREVEHIAPQVVASIQQVDEHGKLHPLAAPSLPAAYSQALEGAAIGPFAGSCGTAAFRRQPVLVRDIGSDPLWADYRHMVPAGLRACWSTPIMSSDDRVIGTFAFYYRESREPSALHRRLVEVSTHLCALALEREETRSRIRQITSYDSLTGLPNRSLLQAKAEHAIDSVAQARGSLAVLFIDLDRFKQINDSLGHPCGDELLRIIAERLKQERRSGDIVGRLSGDEFVLVCPFHDGAQATDLAEDLQQRLAEPCLVGGGSLTPSASIGIALYPEDGRDMEQLLQHADLAMGHAKAAGRGCFSFFSHEMNRLAQERMALEAALKAALLAGELHLHYQPQVNFADGSLHGVEALARWRHPQLGEVSPAHFIPLAEECGLIDALGDWALNEACRQLADWRGKGLSIPSIAVNLSPTNFHNLTLPQTIADALRVHGLVPRDLTVEITEGVLVDVNPGILQTLDDIYSLGVRLAMDDFGTGYSSLSYLRRLPISELKLDKSFVDDLDNDASSRALSDAVINIGQSLELTVVAEGIESVSQYEILRQQGYHVAQGYLFSCPLPAAQLEDWLAERRT</sequence>
<dbReference type="PROSITE" id="PS50883">
    <property type="entry name" value="EAL"/>
    <property type="match status" value="1"/>
</dbReference>
<evidence type="ECO:0000259" key="6">
    <source>
        <dbReference type="PROSITE" id="PS50883"/>
    </source>
</evidence>
<evidence type="ECO:0000313" key="9">
    <source>
        <dbReference type="Proteomes" id="UP000243778"/>
    </source>
</evidence>
<dbReference type="InterPro" id="IPR012226">
    <property type="entry name" value="Diguanyl_cyclase/Pdiesterase"/>
</dbReference>
<dbReference type="NCBIfam" id="TIGR00254">
    <property type="entry name" value="GGDEF"/>
    <property type="match status" value="1"/>
</dbReference>
<keyword evidence="9" id="KW-1185">Reference proteome</keyword>
<protein>
    <recommendedName>
        <fullName evidence="1">cyclic-guanylate-specific phosphodiesterase</fullName>
        <ecNumber evidence="1">3.1.4.52</ecNumber>
    </recommendedName>
</protein>
<dbReference type="GO" id="GO:0071111">
    <property type="term" value="F:cyclic-guanylate-specific phosphodiesterase activity"/>
    <property type="evidence" value="ECO:0007669"/>
    <property type="project" value="UniProtKB-EC"/>
</dbReference>
<evidence type="ECO:0000256" key="1">
    <source>
        <dbReference type="ARBA" id="ARBA00012282"/>
    </source>
</evidence>